<reference evidence="2" key="1">
    <citation type="submission" date="2023-10" db="EMBL/GenBank/DDBJ databases">
        <authorList>
            <person name="Chen Y."/>
            <person name="Shah S."/>
            <person name="Dougan E. K."/>
            <person name="Thang M."/>
            <person name="Chan C."/>
        </authorList>
    </citation>
    <scope>NUCLEOTIDE SEQUENCE [LARGE SCALE GENOMIC DNA]</scope>
</reference>
<dbReference type="Proteomes" id="UP001189429">
    <property type="component" value="Unassembled WGS sequence"/>
</dbReference>
<comment type="caution">
    <text evidence="2">The sequence shown here is derived from an EMBL/GenBank/DDBJ whole genome shotgun (WGS) entry which is preliminary data.</text>
</comment>
<feature type="compositionally biased region" description="Acidic residues" evidence="1">
    <location>
        <begin position="149"/>
        <end position="165"/>
    </location>
</feature>
<keyword evidence="3" id="KW-1185">Reference proteome</keyword>
<gene>
    <name evidence="2" type="ORF">PCOR1329_LOCUS3575</name>
</gene>
<evidence type="ECO:0000256" key="1">
    <source>
        <dbReference type="SAM" id="MobiDB-lite"/>
    </source>
</evidence>
<sequence length="198" mass="22457">MMRMKGTNLFGDERGSRAQRLRSPSFTAYCDTCWTSVLQNMAELRTQLRMTRSKAGWAEFATSASKSSDATQAHFWNWLAPECSNMPWLCTSCAYQAGVNNDTNRLSDCQPNRRQARTRRGCGSNCWAGRGAERRAGPHGGSGRGVSKEEEEEDEEEEEVEEEEEPTRRPARPAVCLWSRRWRWLRARGPRSGSEAAD</sequence>
<name>A0ABN9PNV3_9DINO</name>
<evidence type="ECO:0000313" key="2">
    <source>
        <dbReference type="EMBL" id="CAK0793197.1"/>
    </source>
</evidence>
<evidence type="ECO:0008006" key="4">
    <source>
        <dbReference type="Google" id="ProtNLM"/>
    </source>
</evidence>
<feature type="region of interest" description="Disordered" evidence="1">
    <location>
        <begin position="133"/>
        <end position="171"/>
    </location>
</feature>
<accession>A0ABN9PNV3</accession>
<evidence type="ECO:0000313" key="3">
    <source>
        <dbReference type="Proteomes" id="UP001189429"/>
    </source>
</evidence>
<proteinExistence type="predicted"/>
<protein>
    <recommendedName>
        <fullName evidence="4">Sulfhydryl oxidase</fullName>
    </recommendedName>
</protein>
<organism evidence="2 3">
    <name type="scientific">Prorocentrum cordatum</name>
    <dbReference type="NCBI Taxonomy" id="2364126"/>
    <lineage>
        <taxon>Eukaryota</taxon>
        <taxon>Sar</taxon>
        <taxon>Alveolata</taxon>
        <taxon>Dinophyceae</taxon>
        <taxon>Prorocentrales</taxon>
        <taxon>Prorocentraceae</taxon>
        <taxon>Prorocentrum</taxon>
    </lineage>
</organism>
<dbReference type="EMBL" id="CAUYUJ010000916">
    <property type="protein sequence ID" value="CAK0793197.1"/>
    <property type="molecule type" value="Genomic_DNA"/>
</dbReference>